<sequence length="293" mass="33669">MKRKPLDWIVLSVVIVIAGVVVMLSFHNTATLARGLNLNPYLTAGLVEILFTSLLFIRGRQRATQRNVPRFLTAGYFTSLAFVTGVNMYGLYQAHAIVGPIVGLAISSAMWLMESSLVWLWTEAHKPHKKSLREIRREARREIKEEKLIQWIEWERWEARKPDLDLIRAAREAEEERKRVVGDGLPEYFTREPVKEIAAEPVTTVQEPEPETEPKHTAEVVPMRQIGFRMEPSPKTAPRFQPNLEARAKAIQKAEELMEELGRIPRKRELMEQGLTEHYAKVAIGELKSRETQ</sequence>
<gene>
    <name evidence="2" type="ORF">SAMN05444955_12318</name>
</gene>
<feature type="transmembrane region" description="Helical" evidence="1">
    <location>
        <begin position="71"/>
        <end position="91"/>
    </location>
</feature>
<feature type="transmembrane region" description="Helical" evidence="1">
    <location>
        <begin position="7"/>
        <end position="26"/>
    </location>
</feature>
<dbReference type="Proteomes" id="UP000199695">
    <property type="component" value="Unassembled WGS sequence"/>
</dbReference>
<keyword evidence="1" id="KW-0472">Membrane</keyword>
<protein>
    <recommendedName>
        <fullName evidence="4">DUF2637 domain-containing protein</fullName>
    </recommendedName>
</protein>
<evidence type="ECO:0000313" key="2">
    <source>
        <dbReference type="EMBL" id="SEN77838.1"/>
    </source>
</evidence>
<dbReference type="OrthoDB" id="9830915at2"/>
<feature type="transmembrane region" description="Helical" evidence="1">
    <location>
        <begin position="97"/>
        <end position="121"/>
    </location>
</feature>
<proteinExistence type="predicted"/>
<evidence type="ECO:0000313" key="3">
    <source>
        <dbReference type="Proteomes" id="UP000199695"/>
    </source>
</evidence>
<organism evidence="2 3">
    <name type="scientific">Lihuaxuella thermophila</name>
    <dbReference type="NCBI Taxonomy" id="1173111"/>
    <lineage>
        <taxon>Bacteria</taxon>
        <taxon>Bacillati</taxon>
        <taxon>Bacillota</taxon>
        <taxon>Bacilli</taxon>
        <taxon>Bacillales</taxon>
        <taxon>Thermoactinomycetaceae</taxon>
        <taxon>Lihuaxuella</taxon>
    </lineage>
</organism>
<evidence type="ECO:0000256" key="1">
    <source>
        <dbReference type="SAM" id="Phobius"/>
    </source>
</evidence>
<reference evidence="2 3" key="1">
    <citation type="submission" date="2016-10" db="EMBL/GenBank/DDBJ databases">
        <authorList>
            <person name="de Groot N.N."/>
        </authorList>
    </citation>
    <scope>NUCLEOTIDE SEQUENCE [LARGE SCALE GENOMIC DNA]</scope>
    <source>
        <strain evidence="2 3">DSM 46701</strain>
    </source>
</reference>
<accession>A0A1H8JCH4</accession>
<dbReference type="EMBL" id="FOCQ01000023">
    <property type="protein sequence ID" value="SEN77838.1"/>
    <property type="molecule type" value="Genomic_DNA"/>
</dbReference>
<evidence type="ECO:0008006" key="4">
    <source>
        <dbReference type="Google" id="ProtNLM"/>
    </source>
</evidence>
<dbReference type="AlphaFoldDB" id="A0A1H8JCH4"/>
<name>A0A1H8JCH4_9BACL</name>
<keyword evidence="1" id="KW-0812">Transmembrane</keyword>
<keyword evidence="1" id="KW-1133">Transmembrane helix</keyword>
<dbReference type="STRING" id="1173111.SAMN05444955_12318"/>
<dbReference type="RefSeq" id="WP_089973177.1">
    <property type="nucleotide sequence ID" value="NZ_FOCQ01000023.1"/>
</dbReference>
<feature type="transmembrane region" description="Helical" evidence="1">
    <location>
        <begin position="38"/>
        <end position="59"/>
    </location>
</feature>
<keyword evidence="3" id="KW-1185">Reference proteome</keyword>